<dbReference type="Gene3D" id="2.130.10.10">
    <property type="entry name" value="YVTN repeat-like/Quinoprotein amine dehydrogenase"/>
    <property type="match status" value="1"/>
</dbReference>
<sequence length="375" mass="41325">MGNTGYKSFASLELYYIDDNSYAGTTKTNITTDPDYIAPILDTVTCTPSPRYYNTVRTLTKTKNNCSSGEIGSAVTLTANAKLFVSEISVDDANAQADSWLAASAQEYANNRGICIIPTKITFSNNVKTDLLQQMCVSFDPTGTMLYTTLHNGPDSVAQYRLSTPWDVTTATYLNKSLTINQNGESSPHGHHISPDGTKLYVGGTTSNSILYYTLSTAWDISTAVYVTFLSIPITLDYIHFSNNGIYMFLKSHGKNIQRYTLATAWDITTAALTQTLQQTSEGYDIYFKNDGTSLFTFDGNARIVTKKNLSTAWDLSSVVTTESLDISSIVALGNFESIHFSDNGLYMFIGSYFSSIYRFELNKPFDINGTLIVT</sequence>
<dbReference type="InterPro" id="IPR015943">
    <property type="entry name" value="WD40/YVTN_repeat-like_dom_sf"/>
</dbReference>
<name>A0A9X2ZG34_9FLAO</name>
<dbReference type="Proteomes" id="UP001151079">
    <property type="component" value="Unassembled WGS sequence"/>
</dbReference>
<comment type="caution">
    <text evidence="2">The sequence shown here is derived from an EMBL/GenBank/DDBJ whole genome shotgun (WGS) entry which is preliminary data.</text>
</comment>
<evidence type="ECO:0000313" key="2">
    <source>
        <dbReference type="EMBL" id="MCV9928116.1"/>
    </source>
</evidence>
<protein>
    <submittedName>
        <fullName evidence="2">DUF5977 domain-containing protein</fullName>
    </submittedName>
</protein>
<dbReference type="RefSeq" id="WP_264206240.1">
    <property type="nucleotide sequence ID" value="NZ_JAOZEW010000010.1"/>
</dbReference>
<evidence type="ECO:0000313" key="3">
    <source>
        <dbReference type="Proteomes" id="UP001151079"/>
    </source>
</evidence>
<accession>A0A9X2ZG34</accession>
<organism evidence="2 3">
    <name type="scientific">Flavobacterium shii</name>
    <dbReference type="NCBI Taxonomy" id="2987687"/>
    <lineage>
        <taxon>Bacteria</taxon>
        <taxon>Pseudomonadati</taxon>
        <taxon>Bacteroidota</taxon>
        <taxon>Flavobacteriia</taxon>
        <taxon>Flavobacteriales</taxon>
        <taxon>Flavobacteriaceae</taxon>
        <taxon>Flavobacterium</taxon>
    </lineage>
</organism>
<dbReference type="InterPro" id="IPR046020">
    <property type="entry name" value="DUF5977"/>
</dbReference>
<dbReference type="Pfam" id="PF19404">
    <property type="entry name" value="DUF5977"/>
    <property type="match status" value="1"/>
</dbReference>
<dbReference type="EMBL" id="JAOZEW010000010">
    <property type="protein sequence ID" value="MCV9928116.1"/>
    <property type="molecule type" value="Genomic_DNA"/>
</dbReference>
<dbReference type="AlphaFoldDB" id="A0A9X2ZG34"/>
<evidence type="ECO:0000259" key="1">
    <source>
        <dbReference type="Pfam" id="PF19404"/>
    </source>
</evidence>
<gene>
    <name evidence="2" type="ORF">OIU83_10655</name>
</gene>
<reference evidence="2" key="1">
    <citation type="submission" date="2022-10" db="EMBL/GenBank/DDBJ databases">
        <title>Two novel species of Flavobacterium.</title>
        <authorList>
            <person name="Liu Q."/>
            <person name="Xin Y.-H."/>
        </authorList>
    </citation>
    <scope>NUCLEOTIDE SEQUENCE</scope>
    <source>
        <strain evidence="2">LS1R49</strain>
    </source>
</reference>
<proteinExistence type="predicted"/>
<feature type="domain" description="DUF5977" evidence="1">
    <location>
        <begin position="52"/>
        <end position="116"/>
    </location>
</feature>
<dbReference type="SUPFAM" id="SSF75011">
    <property type="entry name" value="3-carboxy-cis,cis-mucoante lactonizing enzyme"/>
    <property type="match status" value="1"/>
</dbReference>
<keyword evidence="3" id="KW-1185">Reference proteome</keyword>